<evidence type="ECO:0000256" key="1">
    <source>
        <dbReference type="ARBA" id="ARBA00004429"/>
    </source>
</evidence>
<name>A0ABT1RNX8_9FIRM</name>
<dbReference type="EMBL" id="JANFXK010000009">
    <property type="protein sequence ID" value="MCQ4636898.1"/>
    <property type="molecule type" value="Genomic_DNA"/>
</dbReference>
<evidence type="ECO:0000256" key="2">
    <source>
        <dbReference type="ARBA" id="ARBA00022448"/>
    </source>
</evidence>
<protein>
    <submittedName>
        <fullName evidence="11">TRAP transporter small permease</fullName>
    </submittedName>
</protein>
<evidence type="ECO:0000256" key="5">
    <source>
        <dbReference type="ARBA" id="ARBA00022692"/>
    </source>
</evidence>
<dbReference type="InterPro" id="IPR055348">
    <property type="entry name" value="DctQ"/>
</dbReference>
<comment type="caution">
    <text evidence="11">The sequence shown here is derived from an EMBL/GenBank/DDBJ whole genome shotgun (WGS) entry which is preliminary data.</text>
</comment>
<organism evidence="11 12">
    <name type="scientific">Anaerovorax odorimutans</name>
    <dbReference type="NCBI Taxonomy" id="109327"/>
    <lineage>
        <taxon>Bacteria</taxon>
        <taxon>Bacillati</taxon>
        <taxon>Bacillota</taxon>
        <taxon>Clostridia</taxon>
        <taxon>Peptostreptococcales</taxon>
        <taxon>Anaerovoracaceae</taxon>
        <taxon>Anaerovorax</taxon>
    </lineage>
</organism>
<keyword evidence="3" id="KW-1003">Cell membrane</keyword>
<keyword evidence="7 9" id="KW-0472">Membrane</keyword>
<reference evidence="11 12" key="1">
    <citation type="submission" date="2022-06" db="EMBL/GenBank/DDBJ databases">
        <title>Isolation of gut microbiota from human fecal samples.</title>
        <authorList>
            <person name="Pamer E.G."/>
            <person name="Barat B."/>
            <person name="Waligurski E."/>
            <person name="Medina S."/>
            <person name="Paddock L."/>
            <person name="Mostad J."/>
        </authorList>
    </citation>
    <scope>NUCLEOTIDE SEQUENCE [LARGE SCALE GENOMIC DNA]</scope>
    <source>
        <strain evidence="11 12">SL.3.17</strain>
    </source>
</reference>
<keyword evidence="6 9" id="KW-1133">Transmembrane helix</keyword>
<sequence>MKTIRKIVSGYDFIEKWVLIVLTLIMVIVIAAQVFTRYVLGDALYWSEELGKFIFVWISWLGVSAGMKEKEHIQVRLVHDALRKKGLFKAQETLELLLNLCWFITSIIVTYYGIGIVGMQMDTGVYGASTGIPMWIPYLCVPISGAIICLRLIGEMYKNVNDLFVKRKEGVNG</sequence>
<feature type="transmembrane region" description="Helical" evidence="9">
    <location>
        <begin position="50"/>
        <end position="67"/>
    </location>
</feature>
<dbReference type="InterPro" id="IPR007387">
    <property type="entry name" value="TRAP_DctQ"/>
</dbReference>
<feature type="transmembrane region" description="Helical" evidence="9">
    <location>
        <begin position="134"/>
        <end position="153"/>
    </location>
</feature>
<evidence type="ECO:0000259" key="10">
    <source>
        <dbReference type="Pfam" id="PF04290"/>
    </source>
</evidence>
<keyword evidence="2" id="KW-0813">Transport</keyword>
<evidence type="ECO:0000313" key="11">
    <source>
        <dbReference type="EMBL" id="MCQ4636898.1"/>
    </source>
</evidence>
<comment type="similarity">
    <text evidence="8">Belongs to the TRAP transporter small permease family.</text>
</comment>
<dbReference type="Pfam" id="PF04290">
    <property type="entry name" value="DctQ"/>
    <property type="match status" value="1"/>
</dbReference>
<dbReference type="PANTHER" id="PTHR35011:SF2">
    <property type="entry name" value="2,3-DIKETO-L-GULONATE TRAP TRANSPORTER SMALL PERMEASE PROTEIN YIAM"/>
    <property type="match status" value="1"/>
</dbReference>
<evidence type="ECO:0000256" key="8">
    <source>
        <dbReference type="ARBA" id="ARBA00038436"/>
    </source>
</evidence>
<evidence type="ECO:0000256" key="6">
    <source>
        <dbReference type="ARBA" id="ARBA00022989"/>
    </source>
</evidence>
<accession>A0ABT1RNX8</accession>
<keyword evidence="5 9" id="KW-0812">Transmembrane</keyword>
<dbReference type="PANTHER" id="PTHR35011">
    <property type="entry name" value="2,3-DIKETO-L-GULONATE TRAP TRANSPORTER SMALL PERMEASE PROTEIN YIAM"/>
    <property type="match status" value="1"/>
</dbReference>
<evidence type="ECO:0000256" key="7">
    <source>
        <dbReference type="ARBA" id="ARBA00023136"/>
    </source>
</evidence>
<evidence type="ECO:0000256" key="9">
    <source>
        <dbReference type="SAM" id="Phobius"/>
    </source>
</evidence>
<gene>
    <name evidence="11" type="ORF">NE619_09155</name>
</gene>
<dbReference type="Proteomes" id="UP001524502">
    <property type="component" value="Unassembled WGS sequence"/>
</dbReference>
<dbReference type="RefSeq" id="WP_256132091.1">
    <property type="nucleotide sequence ID" value="NZ_JANFXK010000009.1"/>
</dbReference>
<feature type="transmembrane region" description="Helical" evidence="9">
    <location>
        <begin position="93"/>
        <end position="114"/>
    </location>
</feature>
<feature type="domain" description="Tripartite ATP-independent periplasmic transporters DctQ component" evidence="10">
    <location>
        <begin position="26"/>
        <end position="159"/>
    </location>
</feature>
<evidence type="ECO:0000256" key="3">
    <source>
        <dbReference type="ARBA" id="ARBA00022475"/>
    </source>
</evidence>
<proteinExistence type="inferred from homology"/>
<comment type="subcellular location">
    <subcellularLocation>
        <location evidence="1">Cell inner membrane</location>
        <topology evidence="1">Multi-pass membrane protein</topology>
    </subcellularLocation>
</comment>
<evidence type="ECO:0000313" key="12">
    <source>
        <dbReference type="Proteomes" id="UP001524502"/>
    </source>
</evidence>
<feature type="transmembrane region" description="Helical" evidence="9">
    <location>
        <begin position="16"/>
        <end position="38"/>
    </location>
</feature>
<keyword evidence="12" id="KW-1185">Reference proteome</keyword>
<keyword evidence="4" id="KW-0997">Cell inner membrane</keyword>
<evidence type="ECO:0000256" key="4">
    <source>
        <dbReference type="ARBA" id="ARBA00022519"/>
    </source>
</evidence>